<keyword evidence="1" id="KW-0732">Signal</keyword>
<accession>A0A1L7XCY5</accession>
<keyword evidence="3" id="KW-1185">Reference proteome</keyword>
<feature type="signal peptide" evidence="1">
    <location>
        <begin position="1"/>
        <end position="20"/>
    </location>
</feature>
<reference evidence="2 3" key="1">
    <citation type="submission" date="2016-03" db="EMBL/GenBank/DDBJ databases">
        <authorList>
            <person name="Ploux O."/>
        </authorList>
    </citation>
    <scope>NUCLEOTIDE SEQUENCE [LARGE SCALE GENOMIC DNA]</scope>
    <source>
        <strain evidence="2 3">UAMH 11012</strain>
    </source>
</reference>
<name>A0A1L7XCY5_9HELO</name>
<evidence type="ECO:0000313" key="2">
    <source>
        <dbReference type="EMBL" id="CZR62885.1"/>
    </source>
</evidence>
<evidence type="ECO:0000256" key="1">
    <source>
        <dbReference type="SAM" id="SignalP"/>
    </source>
</evidence>
<dbReference type="EMBL" id="FJOG01000022">
    <property type="protein sequence ID" value="CZR62885.1"/>
    <property type="molecule type" value="Genomic_DNA"/>
</dbReference>
<dbReference type="OrthoDB" id="28755at2759"/>
<dbReference type="Proteomes" id="UP000184330">
    <property type="component" value="Unassembled WGS sequence"/>
</dbReference>
<sequence>MWTLAHIFFAILMFSTLLVKDHIDGTVLIAFSDVSWVMTLQQEIAMAELEPSDENQAGLITSLHNTAISIPQIVAALACSAILWVFKIVGSQDGVACCLRAGGLAALAAAWTSSGFGDD</sequence>
<protein>
    <submittedName>
        <fullName evidence="2">Uncharacterized protein</fullName>
    </submittedName>
</protein>
<organism evidence="2 3">
    <name type="scientific">Phialocephala subalpina</name>
    <dbReference type="NCBI Taxonomy" id="576137"/>
    <lineage>
        <taxon>Eukaryota</taxon>
        <taxon>Fungi</taxon>
        <taxon>Dikarya</taxon>
        <taxon>Ascomycota</taxon>
        <taxon>Pezizomycotina</taxon>
        <taxon>Leotiomycetes</taxon>
        <taxon>Helotiales</taxon>
        <taxon>Mollisiaceae</taxon>
        <taxon>Phialocephala</taxon>
        <taxon>Phialocephala fortinii species complex</taxon>
    </lineage>
</organism>
<feature type="chain" id="PRO_5012273278" evidence="1">
    <location>
        <begin position="21"/>
        <end position="119"/>
    </location>
</feature>
<gene>
    <name evidence="2" type="ORF">PAC_12782</name>
</gene>
<proteinExistence type="predicted"/>
<dbReference type="AlphaFoldDB" id="A0A1L7XCY5"/>
<evidence type="ECO:0000313" key="3">
    <source>
        <dbReference type="Proteomes" id="UP000184330"/>
    </source>
</evidence>